<gene>
    <name evidence="1" type="ORF">ZEAMMB73_Zm00001d021336</name>
</gene>
<reference evidence="1" key="1">
    <citation type="submission" date="2015-12" db="EMBL/GenBank/DDBJ databases">
        <title>Update maize B73 reference genome by single molecule sequencing technologies.</title>
        <authorList>
            <consortium name="Maize Genome Sequencing Project"/>
            <person name="Ware D."/>
        </authorList>
    </citation>
    <scope>NUCLEOTIDE SEQUENCE [LARGE SCALE GENOMIC DNA]</scope>
    <source>
        <tissue evidence="1">Seedling</tissue>
    </source>
</reference>
<protein>
    <submittedName>
        <fullName evidence="1">Serine/threonine-protein kinase STY17</fullName>
    </submittedName>
</protein>
<sequence length="72" mass="8538">MWCRTPFSFYFCSRAITSEYGQKSLLCSFREVLVTLFFLIWTYASRIFIVKKLRGAYPRLHLACICISYSFS</sequence>
<name>A0A1D6IA74_MAIZE</name>
<evidence type="ECO:0000313" key="1">
    <source>
        <dbReference type="EMBL" id="ONM56889.1"/>
    </source>
</evidence>
<dbReference type="AlphaFoldDB" id="A0A1D6IA74"/>
<accession>A0A1D6IA74</accession>
<organism evidence="1">
    <name type="scientific">Zea mays</name>
    <name type="common">Maize</name>
    <dbReference type="NCBI Taxonomy" id="4577"/>
    <lineage>
        <taxon>Eukaryota</taxon>
        <taxon>Viridiplantae</taxon>
        <taxon>Streptophyta</taxon>
        <taxon>Embryophyta</taxon>
        <taxon>Tracheophyta</taxon>
        <taxon>Spermatophyta</taxon>
        <taxon>Magnoliopsida</taxon>
        <taxon>Liliopsida</taxon>
        <taxon>Poales</taxon>
        <taxon>Poaceae</taxon>
        <taxon>PACMAD clade</taxon>
        <taxon>Panicoideae</taxon>
        <taxon>Andropogonodae</taxon>
        <taxon>Andropogoneae</taxon>
        <taxon>Tripsacinae</taxon>
        <taxon>Zea</taxon>
    </lineage>
</organism>
<proteinExistence type="predicted"/>
<keyword evidence="1" id="KW-0418">Kinase</keyword>
<dbReference type="EMBL" id="CM007650">
    <property type="protein sequence ID" value="ONM56889.1"/>
    <property type="molecule type" value="Genomic_DNA"/>
</dbReference>
<keyword evidence="1" id="KW-0808">Transferase</keyword>
<dbReference type="GO" id="GO:0016301">
    <property type="term" value="F:kinase activity"/>
    <property type="evidence" value="ECO:0007669"/>
    <property type="project" value="UniProtKB-KW"/>
</dbReference>